<accession>A0AAD9DGR6</accession>
<dbReference type="EMBL" id="JATAAI010000006">
    <property type="protein sequence ID" value="KAK1745245.1"/>
    <property type="molecule type" value="Genomic_DNA"/>
</dbReference>
<gene>
    <name evidence="2" type="ORF">QTG54_004536</name>
</gene>
<feature type="region of interest" description="Disordered" evidence="1">
    <location>
        <begin position="1"/>
        <end position="57"/>
    </location>
</feature>
<evidence type="ECO:0000313" key="2">
    <source>
        <dbReference type="EMBL" id="KAK1745245.1"/>
    </source>
</evidence>
<dbReference type="Proteomes" id="UP001224775">
    <property type="component" value="Unassembled WGS sequence"/>
</dbReference>
<keyword evidence="3" id="KW-1185">Reference proteome</keyword>
<sequence length="80" mass="8679">MKEDGQPDQPAESLDDKEAAAPPTADTNEITIEALEEEVETSHTDESDSKEDPWDAAGTLTTMIKSCSSTAVYVSWTMQT</sequence>
<name>A0AAD9DGR6_9STRA</name>
<evidence type="ECO:0000313" key="3">
    <source>
        <dbReference type="Proteomes" id="UP001224775"/>
    </source>
</evidence>
<proteinExistence type="predicted"/>
<evidence type="ECO:0000256" key="1">
    <source>
        <dbReference type="SAM" id="MobiDB-lite"/>
    </source>
</evidence>
<comment type="caution">
    <text evidence="2">The sequence shown here is derived from an EMBL/GenBank/DDBJ whole genome shotgun (WGS) entry which is preliminary data.</text>
</comment>
<dbReference type="AlphaFoldDB" id="A0AAD9DGR6"/>
<protein>
    <submittedName>
        <fullName evidence="2">Uncharacterized protein</fullName>
    </submittedName>
</protein>
<organism evidence="2 3">
    <name type="scientific">Skeletonema marinoi</name>
    <dbReference type="NCBI Taxonomy" id="267567"/>
    <lineage>
        <taxon>Eukaryota</taxon>
        <taxon>Sar</taxon>
        <taxon>Stramenopiles</taxon>
        <taxon>Ochrophyta</taxon>
        <taxon>Bacillariophyta</taxon>
        <taxon>Coscinodiscophyceae</taxon>
        <taxon>Thalassiosirophycidae</taxon>
        <taxon>Thalassiosirales</taxon>
        <taxon>Skeletonemataceae</taxon>
        <taxon>Skeletonema</taxon>
        <taxon>Skeletonema marinoi-dohrnii complex</taxon>
    </lineage>
</organism>
<feature type="compositionally biased region" description="Basic and acidic residues" evidence="1">
    <location>
        <begin position="40"/>
        <end position="53"/>
    </location>
</feature>
<reference evidence="2" key="1">
    <citation type="submission" date="2023-06" db="EMBL/GenBank/DDBJ databases">
        <title>Survivors Of The Sea: Transcriptome response of Skeletonema marinoi to long-term dormancy.</title>
        <authorList>
            <person name="Pinder M.I.M."/>
            <person name="Kourtchenko O."/>
            <person name="Robertson E.K."/>
            <person name="Larsson T."/>
            <person name="Maumus F."/>
            <person name="Osuna-Cruz C.M."/>
            <person name="Vancaester E."/>
            <person name="Stenow R."/>
            <person name="Vandepoele K."/>
            <person name="Ploug H."/>
            <person name="Bruchert V."/>
            <person name="Godhe A."/>
            <person name="Topel M."/>
        </authorList>
    </citation>
    <scope>NUCLEOTIDE SEQUENCE</scope>
    <source>
        <strain evidence="2">R05AC</strain>
    </source>
</reference>